<evidence type="ECO:0000313" key="4">
    <source>
        <dbReference type="Proteomes" id="UP000710385"/>
    </source>
</evidence>
<proteinExistence type="inferred from homology"/>
<protein>
    <submittedName>
        <fullName evidence="3">TonB-dependent receptor plug domain-containing protein</fullName>
    </submittedName>
</protein>
<feature type="domain" description="TonB-dependent receptor plug" evidence="2">
    <location>
        <begin position="70"/>
        <end position="167"/>
    </location>
</feature>
<dbReference type="InterPro" id="IPR037066">
    <property type="entry name" value="Plug_dom_sf"/>
</dbReference>
<evidence type="ECO:0000259" key="2">
    <source>
        <dbReference type="Pfam" id="PF07715"/>
    </source>
</evidence>
<dbReference type="InterPro" id="IPR012910">
    <property type="entry name" value="Plug_dom"/>
</dbReference>
<sequence length="308" mass="33092">MNYSHHELYDARRLRDRWQFKPAAATLLILLLDAPDSHAQTTSKDVELPGVVIAAPAASSSESIGFKADAVVQGDRLRRNRAANLGDTLSHELGVSSSSFGPGAGRPIIRGQDGPRVQILENGIGTGDLSVISPDHAVATETLSASRIEILQGPATLLYGSGVSGGTVNVINARIPDRLFKAPQANFEGLQFRAGRAQRRIECVRQHGQNVMVSRGKQAAHQRCAHSAAPMCMILTATSALSEIAPSTPAIYRPVALTSASVGLSAFRYPDWIISMAFRGRKGRKSIWVRPGTVWPVIWTIRSKGLSS</sequence>
<dbReference type="GO" id="GO:0009279">
    <property type="term" value="C:cell outer membrane"/>
    <property type="evidence" value="ECO:0007669"/>
    <property type="project" value="UniProtKB-SubCell"/>
</dbReference>
<evidence type="ECO:0000256" key="1">
    <source>
        <dbReference type="PROSITE-ProRule" id="PRU01360"/>
    </source>
</evidence>
<organism evidence="3 4">
    <name type="scientific">candidate division WWE3 bacterium</name>
    <dbReference type="NCBI Taxonomy" id="2053526"/>
    <lineage>
        <taxon>Bacteria</taxon>
        <taxon>Katanobacteria</taxon>
    </lineage>
</organism>
<dbReference type="Pfam" id="PF07715">
    <property type="entry name" value="Plug"/>
    <property type="match status" value="1"/>
</dbReference>
<dbReference type="PANTHER" id="PTHR30069:SF40">
    <property type="entry name" value="TONB-DEPENDENT RECEPTOR NMB0964-RELATED"/>
    <property type="match status" value="1"/>
</dbReference>
<dbReference type="AlphaFoldDB" id="A0A928TWS4"/>
<reference evidence="3" key="1">
    <citation type="submission" date="2020-05" db="EMBL/GenBank/DDBJ databases">
        <title>High-Quality Genomes of Partial-Nitritation/Anammox System by Hierarchical Clustering Based Hybrid Assembly.</title>
        <authorList>
            <person name="Liu L."/>
            <person name="Wang Y."/>
            <person name="Che Y."/>
            <person name="Chen Y."/>
            <person name="Xia Y."/>
            <person name="Luo R."/>
            <person name="Cheng S.H."/>
            <person name="Zheng C."/>
            <person name="Zhang T."/>
        </authorList>
    </citation>
    <scope>NUCLEOTIDE SEQUENCE</scope>
    <source>
        <strain evidence="3">H1_PAT1</strain>
    </source>
</reference>
<keyword evidence="1" id="KW-1134">Transmembrane beta strand</keyword>
<comment type="caution">
    <text evidence="3">The sequence shown here is derived from an EMBL/GenBank/DDBJ whole genome shotgun (WGS) entry which is preliminary data.</text>
</comment>
<comment type="subcellular location">
    <subcellularLocation>
        <location evidence="1">Cell outer membrane</location>
        <topology evidence="1">Multi-pass membrane protein</topology>
    </subcellularLocation>
</comment>
<keyword evidence="1" id="KW-0472">Membrane</keyword>
<dbReference type="Proteomes" id="UP000710385">
    <property type="component" value="Unassembled WGS sequence"/>
</dbReference>
<gene>
    <name evidence="3" type="ORF">HS096_05875</name>
</gene>
<keyword evidence="1" id="KW-0813">Transport</keyword>
<dbReference type="SUPFAM" id="SSF56935">
    <property type="entry name" value="Porins"/>
    <property type="match status" value="1"/>
</dbReference>
<dbReference type="Gene3D" id="2.170.130.10">
    <property type="entry name" value="TonB-dependent receptor, plug domain"/>
    <property type="match status" value="1"/>
</dbReference>
<dbReference type="InterPro" id="IPR039426">
    <property type="entry name" value="TonB-dep_rcpt-like"/>
</dbReference>
<keyword evidence="3" id="KW-0675">Receptor</keyword>
<dbReference type="PROSITE" id="PS52016">
    <property type="entry name" value="TONB_DEPENDENT_REC_3"/>
    <property type="match status" value="1"/>
</dbReference>
<keyword evidence="1" id="KW-0998">Cell outer membrane</keyword>
<keyword evidence="1" id="KW-0812">Transmembrane</keyword>
<dbReference type="EMBL" id="JABTTY010000002">
    <property type="protein sequence ID" value="MBE7525815.1"/>
    <property type="molecule type" value="Genomic_DNA"/>
</dbReference>
<dbReference type="GO" id="GO:0044718">
    <property type="term" value="P:siderophore transmembrane transport"/>
    <property type="evidence" value="ECO:0007669"/>
    <property type="project" value="TreeGrafter"/>
</dbReference>
<dbReference type="PANTHER" id="PTHR30069">
    <property type="entry name" value="TONB-DEPENDENT OUTER MEMBRANE RECEPTOR"/>
    <property type="match status" value="1"/>
</dbReference>
<comment type="similarity">
    <text evidence="1">Belongs to the TonB-dependent receptor family.</text>
</comment>
<dbReference type="GO" id="GO:0015344">
    <property type="term" value="F:siderophore uptake transmembrane transporter activity"/>
    <property type="evidence" value="ECO:0007669"/>
    <property type="project" value="TreeGrafter"/>
</dbReference>
<evidence type="ECO:0000313" key="3">
    <source>
        <dbReference type="EMBL" id="MBE7525815.1"/>
    </source>
</evidence>
<name>A0A928TWS4_UNCKA</name>
<accession>A0A928TWS4</accession>